<organism evidence="1 2">
    <name type="scientific">Lysinibacter cavernae</name>
    <dbReference type="NCBI Taxonomy" id="1640652"/>
    <lineage>
        <taxon>Bacteria</taxon>
        <taxon>Bacillati</taxon>
        <taxon>Actinomycetota</taxon>
        <taxon>Actinomycetes</taxon>
        <taxon>Micrococcales</taxon>
        <taxon>Microbacteriaceae</taxon>
        <taxon>Lysinibacter</taxon>
    </lineage>
</organism>
<sequence length="236" mass="24861">MSLGSQLRAIARHLPLTLADFGYATLRQLATFLLPKNPNSYRSGDQSKPLIVLVPGVYETWRMMQPIAKDLHAAGYRISTVTGLGINRRPIAAGADLLAAHLDAVGGTPIILVAHSKGGLMSKRVLAAGSHPNVLGAICVATPFAGSEYARFVRTPAVREFLPDNPTLLDLTKEVTANTKITSIVPSLDPNIPSTAALDGAKNIVVPARGHFLVLRHGATLIAVRSAVDALAATAL</sequence>
<dbReference type="RefSeq" id="WP_167151409.1">
    <property type="nucleotide sequence ID" value="NZ_JAAMOX010000002.1"/>
</dbReference>
<dbReference type="PANTHER" id="PTHR37946:SF1">
    <property type="entry name" value="SLL1969 PROTEIN"/>
    <property type="match status" value="1"/>
</dbReference>
<name>A0A7X5R3U5_9MICO</name>
<dbReference type="InterPro" id="IPR029058">
    <property type="entry name" value="AB_hydrolase_fold"/>
</dbReference>
<dbReference type="PANTHER" id="PTHR37946">
    <property type="entry name" value="SLL1969 PROTEIN"/>
    <property type="match status" value="1"/>
</dbReference>
<evidence type="ECO:0008006" key="3">
    <source>
        <dbReference type="Google" id="ProtNLM"/>
    </source>
</evidence>
<dbReference type="Gene3D" id="3.40.50.1820">
    <property type="entry name" value="alpha/beta hydrolase"/>
    <property type="match status" value="1"/>
</dbReference>
<dbReference type="EMBL" id="JAAMOX010000002">
    <property type="protein sequence ID" value="NIH54830.1"/>
    <property type="molecule type" value="Genomic_DNA"/>
</dbReference>
<evidence type="ECO:0000313" key="1">
    <source>
        <dbReference type="EMBL" id="NIH54830.1"/>
    </source>
</evidence>
<dbReference type="AlphaFoldDB" id="A0A7X5R3U5"/>
<evidence type="ECO:0000313" key="2">
    <source>
        <dbReference type="Proteomes" id="UP000541033"/>
    </source>
</evidence>
<protein>
    <recommendedName>
        <fullName evidence="3">Alpha/beta hydrolase</fullName>
    </recommendedName>
</protein>
<gene>
    <name evidence="1" type="ORF">FHX76_002726</name>
</gene>
<keyword evidence="2" id="KW-1185">Reference proteome</keyword>
<reference evidence="1 2" key="1">
    <citation type="submission" date="2020-02" db="EMBL/GenBank/DDBJ databases">
        <title>Sequencing the genomes of 1000 actinobacteria strains.</title>
        <authorList>
            <person name="Klenk H.-P."/>
        </authorList>
    </citation>
    <scope>NUCLEOTIDE SEQUENCE [LARGE SCALE GENOMIC DNA]</scope>
    <source>
        <strain evidence="1 2">DSM 27960</strain>
    </source>
</reference>
<dbReference type="SUPFAM" id="SSF53474">
    <property type="entry name" value="alpha/beta-Hydrolases"/>
    <property type="match status" value="1"/>
</dbReference>
<proteinExistence type="predicted"/>
<dbReference type="Proteomes" id="UP000541033">
    <property type="component" value="Unassembled WGS sequence"/>
</dbReference>
<accession>A0A7X5R3U5</accession>
<comment type="caution">
    <text evidence="1">The sequence shown here is derived from an EMBL/GenBank/DDBJ whole genome shotgun (WGS) entry which is preliminary data.</text>
</comment>